<evidence type="ECO:0000256" key="1">
    <source>
        <dbReference type="ARBA" id="ARBA00004141"/>
    </source>
</evidence>
<dbReference type="InterPro" id="IPR000292">
    <property type="entry name" value="For/NO2_transpt"/>
</dbReference>
<evidence type="ECO:0000256" key="4">
    <source>
        <dbReference type="ARBA" id="ARBA00023136"/>
    </source>
</evidence>
<dbReference type="Gene3D" id="1.20.1080.10">
    <property type="entry name" value="Glycerol uptake facilitator protein"/>
    <property type="match status" value="1"/>
</dbReference>
<organism evidence="7 8">
    <name type="scientific">Clostridium putrefaciens</name>
    <dbReference type="NCBI Taxonomy" id="99675"/>
    <lineage>
        <taxon>Bacteria</taxon>
        <taxon>Bacillati</taxon>
        <taxon>Bacillota</taxon>
        <taxon>Clostridia</taxon>
        <taxon>Eubacteriales</taxon>
        <taxon>Clostridiaceae</taxon>
        <taxon>Clostridium</taxon>
    </lineage>
</organism>
<evidence type="ECO:0000256" key="3">
    <source>
        <dbReference type="ARBA" id="ARBA00022989"/>
    </source>
</evidence>
<name>A0A381JAQ3_9CLOT</name>
<feature type="transmembrane region" description="Helical" evidence="6">
    <location>
        <begin position="25"/>
        <end position="50"/>
    </location>
</feature>
<dbReference type="InterPro" id="IPR024002">
    <property type="entry name" value="For/NO2_transpt_CS"/>
</dbReference>
<keyword evidence="3 6" id="KW-1133">Transmembrane helix</keyword>
<evidence type="ECO:0000256" key="6">
    <source>
        <dbReference type="SAM" id="Phobius"/>
    </source>
</evidence>
<feature type="transmembrane region" description="Helical" evidence="6">
    <location>
        <begin position="105"/>
        <end position="127"/>
    </location>
</feature>
<dbReference type="InterPro" id="IPR023271">
    <property type="entry name" value="Aquaporin-like"/>
</dbReference>
<dbReference type="PANTHER" id="PTHR30520:SF8">
    <property type="entry name" value="NITRITE TRANSPORTER NIRC"/>
    <property type="match status" value="1"/>
</dbReference>
<dbReference type="PANTHER" id="PTHR30520">
    <property type="entry name" value="FORMATE TRANSPORTER-RELATED"/>
    <property type="match status" value="1"/>
</dbReference>
<comment type="subcellular location">
    <subcellularLocation>
        <location evidence="1">Membrane</location>
        <topology evidence="1">Multi-pass membrane protein</topology>
    </subcellularLocation>
</comment>
<feature type="transmembrane region" description="Helical" evidence="6">
    <location>
        <begin position="186"/>
        <end position="214"/>
    </location>
</feature>
<dbReference type="Pfam" id="PF01226">
    <property type="entry name" value="Form_Nir_trans"/>
    <property type="match status" value="1"/>
</dbReference>
<dbReference type="RefSeq" id="WP_115641947.1">
    <property type="nucleotide sequence ID" value="NZ_UFWZ01000001.1"/>
</dbReference>
<gene>
    <name evidence="7" type="primary">nirC</name>
    <name evidence="7" type="ORF">NCTC9836_02458</name>
</gene>
<dbReference type="GO" id="GO:0015499">
    <property type="term" value="F:formate transmembrane transporter activity"/>
    <property type="evidence" value="ECO:0007669"/>
    <property type="project" value="TreeGrafter"/>
</dbReference>
<comment type="similarity">
    <text evidence="5">Belongs to the FNT transporter (TC 1.A.16) family.</text>
</comment>
<evidence type="ECO:0000313" key="8">
    <source>
        <dbReference type="Proteomes" id="UP000254664"/>
    </source>
</evidence>
<keyword evidence="2 6" id="KW-0812">Transmembrane</keyword>
<dbReference type="Proteomes" id="UP000254664">
    <property type="component" value="Unassembled WGS sequence"/>
</dbReference>
<evidence type="ECO:0000313" key="7">
    <source>
        <dbReference type="EMBL" id="SUY48083.1"/>
    </source>
</evidence>
<feature type="transmembrane region" description="Helical" evidence="6">
    <location>
        <begin position="62"/>
        <end position="84"/>
    </location>
</feature>
<accession>A0A381JAQ3</accession>
<dbReference type="GO" id="GO:0005886">
    <property type="term" value="C:plasma membrane"/>
    <property type="evidence" value="ECO:0007669"/>
    <property type="project" value="TreeGrafter"/>
</dbReference>
<dbReference type="PROSITE" id="PS01006">
    <property type="entry name" value="FORMATE_NITRITE_TP_2"/>
    <property type="match status" value="1"/>
</dbReference>
<keyword evidence="4 6" id="KW-0472">Membrane</keyword>
<dbReference type="EMBL" id="UFWZ01000001">
    <property type="protein sequence ID" value="SUY48083.1"/>
    <property type="molecule type" value="Genomic_DNA"/>
</dbReference>
<keyword evidence="8" id="KW-1185">Reference proteome</keyword>
<dbReference type="OrthoDB" id="9786493at2"/>
<protein>
    <submittedName>
        <fullName evidence="7">Formate/nitrite transporter</fullName>
    </submittedName>
</protein>
<feature type="transmembrane region" description="Helical" evidence="6">
    <location>
        <begin position="155"/>
        <end position="174"/>
    </location>
</feature>
<feature type="transmembrane region" description="Helical" evidence="6">
    <location>
        <begin position="226"/>
        <end position="251"/>
    </location>
</feature>
<evidence type="ECO:0000256" key="5">
    <source>
        <dbReference type="ARBA" id="ARBA00049660"/>
    </source>
</evidence>
<dbReference type="AlphaFoldDB" id="A0A381JAQ3"/>
<proteinExistence type="inferred from homology"/>
<sequence>MFSEEINKVSEAAESKSDLLKKNGIGYILSATLAGLYIGFGVMLIFTIGASLSAVNSPATKIVMGASFGVALSLVIFAGAELFTGNNFVMTIGVLKKTVTLGEAIKVWVASFFGNLLGGVIGAYLFYAAGLATGPVGSFIESASISKMSQGPHELIIRGVLCNILVCLAVWCTFRMKEETGKLIMIFWCLFVFITAGFEHSVANMTLLSIGLLIPHGAAVTFSGFIYNLGFVTLGNFIGGAIFLALPYYLISKK</sequence>
<evidence type="ECO:0000256" key="2">
    <source>
        <dbReference type="ARBA" id="ARBA00022692"/>
    </source>
</evidence>
<reference evidence="7 8" key="1">
    <citation type="submission" date="2018-06" db="EMBL/GenBank/DDBJ databases">
        <authorList>
            <consortium name="Pathogen Informatics"/>
            <person name="Doyle S."/>
        </authorList>
    </citation>
    <scope>NUCLEOTIDE SEQUENCE [LARGE SCALE GENOMIC DNA]</scope>
    <source>
        <strain evidence="7 8">NCTC9836</strain>
    </source>
</reference>